<dbReference type="SMART" id="SM00983">
    <property type="entry name" value="TPK_B1_binding"/>
    <property type="match status" value="1"/>
</dbReference>
<comment type="caution">
    <text evidence="8">The sequence shown here is derived from an EMBL/GenBank/DDBJ whole genome shotgun (WGS) entry which is preliminary data.</text>
</comment>
<keyword evidence="2" id="KW-0547">Nucleotide-binding</keyword>
<dbReference type="InterPro" id="IPR006282">
    <property type="entry name" value="Thi_PPkinase"/>
</dbReference>
<gene>
    <name evidence="8" type="ORF">D6C94_06937</name>
    <name evidence="7" type="ORF">D6D21_01074</name>
</gene>
<keyword evidence="4" id="KW-0067">ATP-binding</keyword>
<dbReference type="InterPro" id="IPR036759">
    <property type="entry name" value="TPK_catalytic_sf"/>
</dbReference>
<sequence>MKMETPPSPTGVQARNLGPMLQSQDSTGAKTSFHAVQPANFQNNDMANKHPDVYPADFIKAGNELSHLGKEQSKPALIILNQPIADTRVLGRLWNHTSYRLCADGGANQLYDLFKQNDPTQLDQYLPNIIHGDLDSLRQDVRDHYKSRGVDVTEDPDQYSTDFGKAIKQVLREQPCQRNFLVLGTIAGRLDQGIGLLSEIYREQNSEQHPNIRFWLFSESSISFTLAPGTTTIHTPLAEKVITPNIGILPIFGPAHISTSGLEWDVEDWHTQMGGQVSTSNHIVKDQVTISTDVEVLFTVERRKSVAG</sequence>
<dbReference type="InterPro" id="IPR007371">
    <property type="entry name" value="TPK_catalytic"/>
</dbReference>
<dbReference type="InterPro" id="IPR007373">
    <property type="entry name" value="Thiamin_PyroPKinase_B1-bd"/>
</dbReference>
<dbReference type="Gene3D" id="3.40.50.10240">
    <property type="entry name" value="Thiamin pyrophosphokinase, catalytic domain"/>
    <property type="match status" value="1"/>
</dbReference>
<dbReference type="InterPro" id="IPR036371">
    <property type="entry name" value="TPK_B1-bd_sf"/>
</dbReference>
<organism evidence="8 9">
    <name type="scientific">Aureobasidium pullulans</name>
    <name type="common">Black yeast</name>
    <name type="synonym">Pullularia pullulans</name>
    <dbReference type="NCBI Taxonomy" id="5580"/>
    <lineage>
        <taxon>Eukaryota</taxon>
        <taxon>Fungi</taxon>
        <taxon>Dikarya</taxon>
        <taxon>Ascomycota</taxon>
        <taxon>Pezizomycotina</taxon>
        <taxon>Dothideomycetes</taxon>
        <taxon>Dothideomycetidae</taxon>
        <taxon>Dothideales</taxon>
        <taxon>Saccotheciaceae</taxon>
        <taxon>Aureobasidium</taxon>
    </lineage>
</organism>
<keyword evidence="1" id="KW-0808">Transferase</keyword>
<proteinExistence type="predicted"/>
<evidence type="ECO:0000256" key="2">
    <source>
        <dbReference type="ARBA" id="ARBA00022741"/>
    </source>
</evidence>
<feature type="region of interest" description="Disordered" evidence="5">
    <location>
        <begin position="1"/>
        <end position="31"/>
    </location>
</feature>
<dbReference type="Proteomes" id="UP000305064">
    <property type="component" value="Unassembled WGS sequence"/>
</dbReference>
<dbReference type="Proteomes" id="UP000309076">
    <property type="component" value="Unassembled WGS sequence"/>
</dbReference>
<dbReference type="EMBL" id="QZBJ01000049">
    <property type="protein sequence ID" value="THY72188.1"/>
    <property type="molecule type" value="Genomic_DNA"/>
</dbReference>
<dbReference type="GO" id="GO:0030975">
    <property type="term" value="F:thiamine binding"/>
    <property type="evidence" value="ECO:0007669"/>
    <property type="project" value="InterPro"/>
</dbReference>
<feature type="compositionally biased region" description="Polar residues" evidence="5">
    <location>
        <begin position="21"/>
        <end position="30"/>
    </location>
</feature>
<dbReference type="CDD" id="cd07995">
    <property type="entry name" value="TPK"/>
    <property type="match status" value="1"/>
</dbReference>
<dbReference type="Pfam" id="PF04263">
    <property type="entry name" value="TPK_catalytic"/>
    <property type="match status" value="1"/>
</dbReference>
<dbReference type="GO" id="GO:0005524">
    <property type="term" value="F:ATP binding"/>
    <property type="evidence" value="ECO:0007669"/>
    <property type="project" value="UniProtKB-KW"/>
</dbReference>
<evidence type="ECO:0000256" key="5">
    <source>
        <dbReference type="SAM" id="MobiDB-lite"/>
    </source>
</evidence>
<evidence type="ECO:0000256" key="4">
    <source>
        <dbReference type="ARBA" id="ARBA00022840"/>
    </source>
</evidence>
<evidence type="ECO:0000313" key="10">
    <source>
        <dbReference type="Proteomes" id="UP000309076"/>
    </source>
</evidence>
<protein>
    <submittedName>
        <fullName evidence="8">Thiamine pyrophosphokinase</fullName>
    </submittedName>
</protein>
<evidence type="ECO:0000313" key="9">
    <source>
        <dbReference type="Proteomes" id="UP000305064"/>
    </source>
</evidence>
<dbReference type="PANTHER" id="PTHR13622:SF8">
    <property type="entry name" value="THIAMIN PYROPHOSPHOKINASE 1"/>
    <property type="match status" value="1"/>
</dbReference>
<evidence type="ECO:0000313" key="8">
    <source>
        <dbReference type="EMBL" id="THY72188.1"/>
    </source>
</evidence>
<dbReference type="AlphaFoldDB" id="A0A4S9UMV8"/>
<accession>A0A4S9UMV8</accession>
<dbReference type="NCBIfam" id="TIGR01378">
    <property type="entry name" value="thi_PPkinase"/>
    <property type="match status" value="1"/>
</dbReference>
<dbReference type="PANTHER" id="PTHR13622">
    <property type="entry name" value="THIAMIN PYROPHOSPHOKINASE"/>
    <property type="match status" value="1"/>
</dbReference>
<feature type="domain" description="Thiamin pyrophosphokinase thiamin-binding" evidence="6">
    <location>
        <begin position="229"/>
        <end position="294"/>
    </location>
</feature>
<dbReference type="GO" id="GO:0006772">
    <property type="term" value="P:thiamine metabolic process"/>
    <property type="evidence" value="ECO:0007669"/>
    <property type="project" value="InterPro"/>
</dbReference>
<evidence type="ECO:0000256" key="1">
    <source>
        <dbReference type="ARBA" id="ARBA00022679"/>
    </source>
</evidence>
<dbReference type="GO" id="GO:0009229">
    <property type="term" value="P:thiamine diphosphate biosynthetic process"/>
    <property type="evidence" value="ECO:0007669"/>
    <property type="project" value="InterPro"/>
</dbReference>
<dbReference type="GO" id="GO:0004788">
    <property type="term" value="F:thiamine diphosphokinase activity"/>
    <property type="evidence" value="ECO:0007669"/>
    <property type="project" value="InterPro"/>
</dbReference>
<dbReference type="GO" id="GO:0016301">
    <property type="term" value="F:kinase activity"/>
    <property type="evidence" value="ECO:0007669"/>
    <property type="project" value="UniProtKB-KW"/>
</dbReference>
<dbReference type="Pfam" id="PF04265">
    <property type="entry name" value="TPK_B1_binding"/>
    <property type="match status" value="1"/>
</dbReference>
<dbReference type="SUPFAM" id="SSF63862">
    <property type="entry name" value="Thiamin pyrophosphokinase, substrate-binding domain"/>
    <property type="match status" value="1"/>
</dbReference>
<reference evidence="9 10" key="1">
    <citation type="submission" date="2018-10" db="EMBL/GenBank/DDBJ databases">
        <title>Fifty Aureobasidium pullulans genomes reveal a recombining polyextremotolerant generalist.</title>
        <authorList>
            <person name="Gostincar C."/>
            <person name="Turk M."/>
            <person name="Zajc J."/>
            <person name="Gunde-Cimerman N."/>
        </authorList>
    </citation>
    <scope>NUCLEOTIDE SEQUENCE [LARGE SCALE GENOMIC DNA]</scope>
    <source>
        <strain evidence="7 10">EXF-10796</strain>
        <strain evidence="8 9">EXF-4256</strain>
    </source>
</reference>
<dbReference type="EMBL" id="QZAM01000010">
    <property type="protein sequence ID" value="THW52195.1"/>
    <property type="molecule type" value="Genomic_DNA"/>
</dbReference>
<keyword evidence="3" id="KW-0418">Kinase</keyword>
<name>A0A4S9UMV8_AURPU</name>
<evidence type="ECO:0000256" key="3">
    <source>
        <dbReference type="ARBA" id="ARBA00022777"/>
    </source>
</evidence>
<evidence type="ECO:0000313" key="7">
    <source>
        <dbReference type="EMBL" id="THW52195.1"/>
    </source>
</evidence>
<dbReference type="SUPFAM" id="SSF63999">
    <property type="entry name" value="Thiamin pyrophosphokinase, catalytic domain"/>
    <property type="match status" value="1"/>
</dbReference>
<evidence type="ECO:0000259" key="6">
    <source>
        <dbReference type="SMART" id="SM00983"/>
    </source>
</evidence>